<gene>
    <name evidence="2" type="ORF">AMC99_00720</name>
</gene>
<sequence length="88" mass="9258">MSATLSTFLGLFFKAGAVAIIFNEVRGVILAVPVLYAMYESGGSAMAIWLGFCSLAGIALSVIVPIFAARKLERYAQAKLAKRTAATA</sequence>
<evidence type="ECO:0000313" key="3">
    <source>
        <dbReference type="Proteomes" id="UP000057938"/>
    </source>
</evidence>
<reference evidence="2 3" key="1">
    <citation type="submission" date="2015-09" db="EMBL/GenBank/DDBJ databases">
        <title>Complete genome sequence of a benzo[a]pyrene-degrading bacterium Altererythrobacter epoxidivorans CGMCC 1.7731T.</title>
        <authorList>
            <person name="Li Z."/>
            <person name="Cheng H."/>
            <person name="Huo Y."/>
            <person name="Xu X."/>
        </authorList>
    </citation>
    <scope>NUCLEOTIDE SEQUENCE [LARGE SCALE GENOMIC DNA]</scope>
    <source>
        <strain evidence="2 3">CGMCC 1.7731</strain>
    </source>
</reference>
<dbReference type="RefSeq" id="WP_061922842.1">
    <property type="nucleotide sequence ID" value="NZ_CP012669.1"/>
</dbReference>
<proteinExistence type="predicted"/>
<accession>A0A0M4MUJ2</accession>
<keyword evidence="1" id="KW-0812">Transmembrane</keyword>
<dbReference type="Proteomes" id="UP000057938">
    <property type="component" value="Chromosome"/>
</dbReference>
<protein>
    <submittedName>
        <fullName evidence="2">Uncharacterized protein</fullName>
    </submittedName>
</protein>
<evidence type="ECO:0000313" key="2">
    <source>
        <dbReference type="EMBL" id="ALE16025.1"/>
    </source>
</evidence>
<dbReference type="OrthoDB" id="7428180at2"/>
<name>A0A0M4MUJ2_9SPHN</name>
<keyword evidence="3" id="KW-1185">Reference proteome</keyword>
<feature type="transmembrane region" description="Helical" evidence="1">
    <location>
        <begin position="47"/>
        <end position="69"/>
    </location>
</feature>
<dbReference type="EMBL" id="CP012669">
    <property type="protein sequence ID" value="ALE16025.1"/>
    <property type="molecule type" value="Genomic_DNA"/>
</dbReference>
<organism evidence="2 3">
    <name type="scientific">Altererythrobacter epoxidivorans</name>
    <dbReference type="NCBI Taxonomy" id="361183"/>
    <lineage>
        <taxon>Bacteria</taxon>
        <taxon>Pseudomonadati</taxon>
        <taxon>Pseudomonadota</taxon>
        <taxon>Alphaproteobacteria</taxon>
        <taxon>Sphingomonadales</taxon>
        <taxon>Erythrobacteraceae</taxon>
        <taxon>Altererythrobacter</taxon>
    </lineage>
</organism>
<dbReference type="PATRIC" id="fig|361183.4.peg.706"/>
<dbReference type="KEGG" id="aep:AMC99_00720"/>
<keyword evidence="1" id="KW-0472">Membrane</keyword>
<dbReference type="AlphaFoldDB" id="A0A0M4MUJ2"/>
<keyword evidence="1" id="KW-1133">Transmembrane helix</keyword>
<evidence type="ECO:0000256" key="1">
    <source>
        <dbReference type="SAM" id="Phobius"/>
    </source>
</evidence>